<reference evidence="2 3" key="1">
    <citation type="submission" date="2014-04" db="EMBL/GenBank/DDBJ databases">
        <title>Evolutionary Origins and Diversification of the Mycorrhizal Mutualists.</title>
        <authorList>
            <consortium name="DOE Joint Genome Institute"/>
            <consortium name="Mycorrhizal Genomics Consortium"/>
            <person name="Kohler A."/>
            <person name="Kuo A."/>
            <person name="Nagy L.G."/>
            <person name="Floudas D."/>
            <person name="Copeland A."/>
            <person name="Barry K.W."/>
            <person name="Cichocki N."/>
            <person name="Veneault-Fourrey C."/>
            <person name="LaButti K."/>
            <person name="Lindquist E.A."/>
            <person name="Lipzen A."/>
            <person name="Lundell T."/>
            <person name="Morin E."/>
            <person name="Murat C."/>
            <person name="Riley R."/>
            <person name="Ohm R."/>
            <person name="Sun H."/>
            <person name="Tunlid A."/>
            <person name="Henrissat B."/>
            <person name="Grigoriev I.V."/>
            <person name="Hibbett D.S."/>
            <person name="Martin F."/>
        </authorList>
    </citation>
    <scope>NUCLEOTIDE SEQUENCE [LARGE SCALE GENOMIC DNA]</scope>
    <source>
        <strain evidence="2 3">MD-312</strain>
    </source>
</reference>
<keyword evidence="3" id="KW-1185">Reference proteome</keyword>
<protein>
    <recommendedName>
        <fullName evidence="4">Tyr recombinase domain-containing protein</fullName>
    </recommendedName>
</protein>
<dbReference type="SUPFAM" id="SSF56349">
    <property type="entry name" value="DNA breaking-rejoining enzymes"/>
    <property type="match status" value="1"/>
</dbReference>
<evidence type="ECO:0000256" key="1">
    <source>
        <dbReference type="ARBA" id="ARBA00023172"/>
    </source>
</evidence>
<dbReference type="Gene3D" id="1.10.443.10">
    <property type="entry name" value="Intergrase catalytic core"/>
    <property type="match status" value="1"/>
</dbReference>
<dbReference type="PANTHER" id="PTHR34605">
    <property type="entry name" value="PHAGE_INTEGRASE DOMAIN-CONTAINING PROTEIN"/>
    <property type="match status" value="1"/>
</dbReference>
<dbReference type="InterPro" id="IPR011010">
    <property type="entry name" value="DNA_brk_join_enz"/>
</dbReference>
<accession>A0A0C9VXJ7</accession>
<dbReference type="OrthoDB" id="2681442at2759"/>
<dbReference type="AlphaFoldDB" id="A0A0C9VXJ7"/>
<dbReference type="Proteomes" id="UP000053820">
    <property type="component" value="Unassembled WGS sequence"/>
</dbReference>
<dbReference type="GO" id="GO:0006310">
    <property type="term" value="P:DNA recombination"/>
    <property type="evidence" value="ECO:0007669"/>
    <property type="project" value="UniProtKB-KW"/>
</dbReference>
<keyword evidence="1" id="KW-0233">DNA recombination</keyword>
<dbReference type="EMBL" id="KN840008">
    <property type="protein sequence ID" value="KIJ58033.1"/>
    <property type="molecule type" value="Genomic_DNA"/>
</dbReference>
<dbReference type="GO" id="GO:0003677">
    <property type="term" value="F:DNA binding"/>
    <property type="evidence" value="ECO:0007669"/>
    <property type="project" value="InterPro"/>
</dbReference>
<sequence length="106" mass="11612">DPIAAITNHLARNPGPPNIPLFAYIPPRGWCCLTKKKLMARCNVIWSAAGIPSITGHSFRIGGTTELLLAGVPPDVVKALGRWSSDAFLRYWRSLELLAPLHVENL</sequence>
<feature type="non-terminal residue" evidence="2">
    <location>
        <position position="106"/>
    </location>
</feature>
<dbReference type="InterPro" id="IPR013762">
    <property type="entry name" value="Integrase-like_cat_sf"/>
</dbReference>
<dbReference type="GO" id="GO:0015074">
    <property type="term" value="P:DNA integration"/>
    <property type="evidence" value="ECO:0007669"/>
    <property type="project" value="InterPro"/>
</dbReference>
<evidence type="ECO:0000313" key="3">
    <source>
        <dbReference type="Proteomes" id="UP000053820"/>
    </source>
</evidence>
<name>A0A0C9VXJ7_9AGAM</name>
<dbReference type="InterPro" id="IPR052925">
    <property type="entry name" value="Phage_Integrase-like_Recomb"/>
</dbReference>
<dbReference type="HOGENOM" id="CLU_003292_9_0_1"/>
<evidence type="ECO:0008006" key="4">
    <source>
        <dbReference type="Google" id="ProtNLM"/>
    </source>
</evidence>
<proteinExistence type="predicted"/>
<organism evidence="2 3">
    <name type="scientific">Hydnomerulius pinastri MD-312</name>
    <dbReference type="NCBI Taxonomy" id="994086"/>
    <lineage>
        <taxon>Eukaryota</taxon>
        <taxon>Fungi</taxon>
        <taxon>Dikarya</taxon>
        <taxon>Basidiomycota</taxon>
        <taxon>Agaricomycotina</taxon>
        <taxon>Agaricomycetes</taxon>
        <taxon>Agaricomycetidae</taxon>
        <taxon>Boletales</taxon>
        <taxon>Boletales incertae sedis</taxon>
        <taxon>Leucogyrophana</taxon>
    </lineage>
</organism>
<feature type="non-terminal residue" evidence="2">
    <location>
        <position position="1"/>
    </location>
</feature>
<dbReference type="PANTHER" id="PTHR34605:SF3">
    <property type="entry name" value="P CELL-TYPE AGGLUTINATION PROTEIN MAP4-LIKE-RELATED"/>
    <property type="match status" value="1"/>
</dbReference>
<evidence type="ECO:0000313" key="2">
    <source>
        <dbReference type="EMBL" id="KIJ58033.1"/>
    </source>
</evidence>
<gene>
    <name evidence="2" type="ORF">HYDPIDRAFT_48857</name>
</gene>